<name>A0AAV5WM58_9BILA</name>
<evidence type="ECO:0000256" key="4">
    <source>
        <dbReference type="ARBA" id="ARBA00025338"/>
    </source>
</evidence>
<evidence type="ECO:0000256" key="3">
    <source>
        <dbReference type="ARBA" id="ARBA00022593"/>
    </source>
</evidence>
<dbReference type="PANTHER" id="PTHR28080:SF1">
    <property type="entry name" value="PEROXISOMAL BIOGENESIS FACTOR 3"/>
    <property type="match status" value="1"/>
</dbReference>
<reference evidence="6" key="1">
    <citation type="submission" date="2023-10" db="EMBL/GenBank/DDBJ databases">
        <title>Genome assembly of Pristionchus species.</title>
        <authorList>
            <person name="Yoshida K."/>
            <person name="Sommer R.J."/>
        </authorList>
    </citation>
    <scope>NUCLEOTIDE SEQUENCE</scope>
    <source>
        <strain evidence="6">RS5133</strain>
    </source>
</reference>
<dbReference type="Pfam" id="PF04882">
    <property type="entry name" value="Peroxin-3"/>
    <property type="match status" value="1"/>
</dbReference>
<accession>A0AAV5WM58</accession>
<keyword evidence="3" id="KW-0962">Peroxisome biogenesis</keyword>
<proteinExistence type="predicted"/>
<protein>
    <recommendedName>
        <fullName evidence="2">Peroxisomal biogenesis factor 3</fullName>
    </recommendedName>
    <alternativeName>
        <fullName evidence="5">Peroxisomal assembly protein PEX3</fullName>
    </alternativeName>
</protein>
<dbReference type="GO" id="GO:0045046">
    <property type="term" value="P:protein import into peroxisome membrane"/>
    <property type="evidence" value="ECO:0007669"/>
    <property type="project" value="TreeGrafter"/>
</dbReference>
<sequence>NRMSWWELTKRHKGKIIAGGAIIGGAVAISMGMNQKKMESPQDEAAVQARRHYVFDANQSACDESIRELAPSIFRIVQGRFNVEALTRQLQEGNLTSERKIELWNELKMTVIGRLLCLSHALSLLTLTLKAQISILAADIVTMSSGSSGSNTWWSWIPPSMTSFIGGKGEMSAEERRRNDTARQVFLRAIEFFTQTGVLELANVVEDVVKRETKDVRLDEVRDSEEVLSLLNSLSIKMDEEAAPLSAYVAPIEKDDTSRDSVTLLLRRLIVLLDGQQCRETNAKLGNFYLSTSTRSISRGALATQLSSLSSSFTSLTRLGLDSPLENSLCSSDVHRFAIHAFNAPSL</sequence>
<gene>
    <name evidence="6" type="ORF">PFISCL1PPCAC_23414</name>
</gene>
<dbReference type="PANTHER" id="PTHR28080">
    <property type="entry name" value="PEROXISOMAL BIOGENESIS FACTOR 3"/>
    <property type="match status" value="1"/>
</dbReference>
<dbReference type="AlphaFoldDB" id="A0AAV5WM58"/>
<dbReference type="InterPro" id="IPR006966">
    <property type="entry name" value="Peroxin-3"/>
</dbReference>
<keyword evidence="7" id="KW-1185">Reference proteome</keyword>
<dbReference type="GO" id="GO:0030674">
    <property type="term" value="F:protein-macromolecule adaptor activity"/>
    <property type="evidence" value="ECO:0007669"/>
    <property type="project" value="TreeGrafter"/>
</dbReference>
<comment type="subunit">
    <text evidence="1">Interacts with PEX19.</text>
</comment>
<organism evidence="6 7">
    <name type="scientific">Pristionchus fissidentatus</name>
    <dbReference type="NCBI Taxonomy" id="1538716"/>
    <lineage>
        <taxon>Eukaryota</taxon>
        <taxon>Metazoa</taxon>
        <taxon>Ecdysozoa</taxon>
        <taxon>Nematoda</taxon>
        <taxon>Chromadorea</taxon>
        <taxon>Rhabditida</taxon>
        <taxon>Rhabditina</taxon>
        <taxon>Diplogasteromorpha</taxon>
        <taxon>Diplogasteroidea</taxon>
        <taxon>Neodiplogasteridae</taxon>
        <taxon>Pristionchus</taxon>
    </lineage>
</organism>
<evidence type="ECO:0000256" key="1">
    <source>
        <dbReference type="ARBA" id="ARBA00011494"/>
    </source>
</evidence>
<dbReference type="Proteomes" id="UP001432322">
    <property type="component" value="Unassembled WGS sequence"/>
</dbReference>
<dbReference type="GO" id="GO:0005778">
    <property type="term" value="C:peroxisomal membrane"/>
    <property type="evidence" value="ECO:0007669"/>
    <property type="project" value="InterPro"/>
</dbReference>
<evidence type="ECO:0000313" key="6">
    <source>
        <dbReference type="EMBL" id="GMT32117.1"/>
    </source>
</evidence>
<evidence type="ECO:0000313" key="7">
    <source>
        <dbReference type="Proteomes" id="UP001432322"/>
    </source>
</evidence>
<feature type="non-terminal residue" evidence="6">
    <location>
        <position position="1"/>
    </location>
</feature>
<comment type="function">
    <text evidence="4">Involved in peroxisome biosynthesis and integrity. Assembles membrane vesicles before the matrix proteins are translocated. As a docking factor for PEX19, is necessary for the import of peroxisomal membrane proteins in the peroxisomes.</text>
</comment>
<evidence type="ECO:0000256" key="5">
    <source>
        <dbReference type="ARBA" id="ARBA00029630"/>
    </source>
</evidence>
<dbReference type="EMBL" id="BTSY01000006">
    <property type="protein sequence ID" value="GMT32117.1"/>
    <property type="molecule type" value="Genomic_DNA"/>
</dbReference>
<comment type="caution">
    <text evidence="6">The sequence shown here is derived from an EMBL/GenBank/DDBJ whole genome shotgun (WGS) entry which is preliminary data.</text>
</comment>
<evidence type="ECO:0000256" key="2">
    <source>
        <dbReference type="ARBA" id="ARBA00014294"/>
    </source>
</evidence>